<comment type="subunit">
    <text evidence="15">Interacts with EME1.</text>
</comment>
<dbReference type="InterPro" id="IPR010996">
    <property type="entry name" value="HHH_MUS81"/>
</dbReference>
<evidence type="ECO:0000256" key="5">
    <source>
        <dbReference type="ARBA" id="ARBA00022722"/>
    </source>
</evidence>
<evidence type="ECO:0000256" key="3">
    <source>
        <dbReference type="ARBA" id="ARBA00010015"/>
    </source>
</evidence>
<keyword evidence="8 15" id="KW-0227">DNA damage</keyword>
<dbReference type="GO" id="GO:0031573">
    <property type="term" value="P:mitotic intra-S DNA damage checkpoint signaling"/>
    <property type="evidence" value="ECO:0007669"/>
    <property type="project" value="TreeGrafter"/>
</dbReference>
<evidence type="ECO:0000256" key="1">
    <source>
        <dbReference type="ARBA" id="ARBA00001946"/>
    </source>
</evidence>
<evidence type="ECO:0000256" key="13">
    <source>
        <dbReference type="ARBA" id="ARBA00023242"/>
    </source>
</evidence>
<evidence type="ECO:0000256" key="15">
    <source>
        <dbReference type="RuleBase" id="RU369042"/>
    </source>
</evidence>
<dbReference type="GO" id="GO:0048257">
    <property type="term" value="F:3'-flap endonuclease activity"/>
    <property type="evidence" value="ECO:0007669"/>
    <property type="project" value="TreeGrafter"/>
</dbReference>
<dbReference type="InterPro" id="IPR047416">
    <property type="entry name" value="XPF_nuclease_Mus81"/>
</dbReference>
<dbReference type="Proteomes" id="UP001497525">
    <property type="component" value="Unassembled WGS sequence"/>
</dbReference>
<dbReference type="InterPro" id="IPR027421">
    <property type="entry name" value="DNA_pol_lamdba_lyase_dom_sf"/>
</dbReference>
<feature type="domain" description="ERCC4" evidence="17">
    <location>
        <begin position="512"/>
        <end position="613"/>
    </location>
</feature>
<dbReference type="PANTHER" id="PTHR13451:SF0">
    <property type="entry name" value="CROSSOVER JUNCTION ENDONUCLEASE MUS81"/>
    <property type="match status" value="1"/>
</dbReference>
<dbReference type="GO" id="GO:0031297">
    <property type="term" value="P:replication fork processing"/>
    <property type="evidence" value="ECO:0007669"/>
    <property type="project" value="UniProtKB-ARBA"/>
</dbReference>
<dbReference type="GO" id="GO:0005634">
    <property type="term" value="C:nucleus"/>
    <property type="evidence" value="ECO:0007669"/>
    <property type="project" value="UniProtKB-SubCell"/>
</dbReference>
<feature type="region of interest" description="Disordered" evidence="16">
    <location>
        <begin position="235"/>
        <end position="285"/>
    </location>
</feature>
<evidence type="ECO:0000256" key="2">
    <source>
        <dbReference type="ARBA" id="ARBA00004123"/>
    </source>
</evidence>
<dbReference type="InterPro" id="IPR033309">
    <property type="entry name" value="Mus81"/>
</dbReference>
<evidence type="ECO:0000256" key="7">
    <source>
        <dbReference type="ARBA" id="ARBA00022759"/>
    </source>
</evidence>
<evidence type="ECO:0000256" key="12">
    <source>
        <dbReference type="ARBA" id="ARBA00023204"/>
    </source>
</evidence>
<dbReference type="Gene3D" id="1.10.150.670">
    <property type="entry name" value="Crossover junction endonuclease EME1, DNA-binding domain"/>
    <property type="match status" value="1"/>
</dbReference>
<evidence type="ECO:0000256" key="11">
    <source>
        <dbReference type="ARBA" id="ARBA00023172"/>
    </source>
</evidence>
<reference evidence="18" key="1">
    <citation type="submission" date="2024-06" db="EMBL/GenBank/DDBJ databases">
        <authorList>
            <person name="Liu X."/>
            <person name="Lenzi L."/>
            <person name="Haldenby T S."/>
            <person name="Uol C."/>
        </authorList>
    </citation>
    <scope>NUCLEOTIDE SEQUENCE</scope>
</reference>
<evidence type="ECO:0000256" key="9">
    <source>
        <dbReference type="ARBA" id="ARBA00022801"/>
    </source>
</evidence>
<keyword evidence="9 15" id="KW-0378">Hydrolase</keyword>
<organism evidence="18 19">
    <name type="scientific">Calicophoron daubneyi</name>
    <name type="common">Rumen fluke</name>
    <name type="synonym">Paramphistomum daubneyi</name>
    <dbReference type="NCBI Taxonomy" id="300641"/>
    <lineage>
        <taxon>Eukaryota</taxon>
        <taxon>Metazoa</taxon>
        <taxon>Spiralia</taxon>
        <taxon>Lophotrochozoa</taxon>
        <taxon>Platyhelminthes</taxon>
        <taxon>Trematoda</taxon>
        <taxon>Digenea</taxon>
        <taxon>Plagiorchiida</taxon>
        <taxon>Pronocephalata</taxon>
        <taxon>Paramphistomoidea</taxon>
        <taxon>Paramphistomidae</taxon>
        <taxon>Calicophoron</taxon>
    </lineage>
</organism>
<evidence type="ECO:0000256" key="4">
    <source>
        <dbReference type="ARBA" id="ARBA00017114"/>
    </source>
</evidence>
<dbReference type="FunFam" id="1.10.150.110:FF:000001">
    <property type="entry name" value="Putative Crossover junction endonuclease MUS81"/>
    <property type="match status" value="1"/>
</dbReference>
<keyword evidence="11 15" id="KW-0233">DNA recombination</keyword>
<comment type="similarity">
    <text evidence="3 15">Belongs to the XPF family.</text>
</comment>
<comment type="caution">
    <text evidence="18">The sequence shown here is derived from an EMBL/GenBank/DDBJ whole genome shotgun (WGS) entry which is preliminary data.</text>
</comment>
<dbReference type="Pfam" id="PF02732">
    <property type="entry name" value="ERCC4"/>
    <property type="match status" value="1"/>
</dbReference>
<keyword evidence="10 15" id="KW-0460">Magnesium</keyword>
<sequence length="783" mass="85652">MSSKGRRDKKGTRCNLLFEQWLKESMEEAFTKQLKSFHTYKKALSSLRQYPLMLGSGRECRILEGFGAKLCDFLDEKLAKYASELGRPLDEALIYGNNLCRMFGSTDAQSATYSQSLTSTPLSNQSPCIQPQVHSSASSNQDAPAASCKSTHSLSESGRPQSVKVISQIDGCSPAEKQLIGLFRSSKNPLGCSLQELAACLRSPSSSHHNAGLVLSLLDELIGRGLISRVPDHPGRYRLAEDNPEPSVPSLPVPQFTPRSSSPQILVSTSSPPAASSPPAPKSDASSDYPLLFTYLDSSGQTTASRLLAHTQAFSTEESLQTGFRIVCSYEDLISVGLPYKLDWTTSSVPGRSNPSSVVAYLLDPAAPEQSTEPPMMPLAPSVIIEPNRTPPPDTVTIEADINPVISSSTSHSSALVVEPKSSAQKRQAQPVESTVPKKFTFKRAISDGGILNASVKSTSVGIGQPTTGTLISEGNRSQPVSPKRQQSVLCRLLTDPRSGTLIVPGGSYELVLLADVREHFGLNRVKQLLPEVLQSLGVECESRALPVGDFLWIARWRDEKGDPTEAVLDYVVERKRLDDLAASIVDGRFQEQKYRMKRTMISHTVCLVEECPSMRNQRIPYETLLQAISNGQIVDDFRIFVTRCPEDTVDLLASLTHVLQRRISGDLLIDLQMNSVETSNRSSESLHGKRWVDFVQLAQKSPPPSVRDVFARQLLQIPGCSGPKVTAVLGVYPTPLSLMRAYDEQPTLKAKENMLATLKTADSHRNLGNALSRRIHLAYNIV</sequence>
<dbReference type="CDD" id="cd20074">
    <property type="entry name" value="XPF_nuclease_Mus81"/>
    <property type="match status" value="1"/>
</dbReference>
<feature type="compositionally biased region" description="Polar residues" evidence="16">
    <location>
        <begin position="116"/>
        <end position="160"/>
    </location>
</feature>
<dbReference type="Gene3D" id="1.10.150.110">
    <property type="entry name" value="DNA polymerase beta, N-terminal domain-like"/>
    <property type="match status" value="1"/>
</dbReference>
<dbReference type="GO" id="GO:0000712">
    <property type="term" value="P:resolution of meiotic recombination intermediates"/>
    <property type="evidence" value="ECO:0007669"/>
    <property type="project" value="TreeGrafter"/>
</dbReference>
<dbReference type="GO" id="GO:0000727">
    <property type="term" value="P:double-strand break repair via break-induced replication"/>
    <property type="evidence" value="ECO:0007669"/>
    <property type="project" value="UniProtKB-UniRule"/>
</dbReference>
<proteinExistence type="inferred from homology"/>
<keyword evidence="7 15" id="KW-0255">Endonuclease</keyword>
<comment type="cofactor">
    <cofactor evidence="1 15">
        <name>Mg(2+)</name>
        <dbReference type="ChEBI" id="CHEBI:18420"/>
    </cofactor>
</comment>
<dbReference type="Pfam" id="PF14716">
    <property type="entry name" value="HHH_8"/>
    <property type="match status" value="1"/>
</dbReference>
<dbReference type="GO" id="GO:0048476">
    <property type="term" value="C:Holliday junction resolvase complex"/>
    <property type="evidence" value="ECO:0007669"/>
    <property type="project" value="UniProtKB-UniRule"/>
</dbReference>
<evidence type="ECO:0000313" key="19">
    <source>
        <dbReference type="Proteomes" id="UP001497525"/>
    </source>
</evidence>
<dbReference type="EMBL" id="CAXLJL010000112">
    <property type="protein sequence ID" value="CAL5131884.1"/>
    <property type="molecule type" value="Genomic_DNA"/>
</dbReference>
<evidence type="ECO:0000313" key="18">
    <source>
        <dbReference type="EMBL" id="CAL5131884.1"/>
    </source>
</evidence>
<evidence type="ECO:0000256" key="8">
    <source>
        <dbReference type="ARBA" id="ARBA00022763"/>
    </source>
</evidence>
<dbReference type="GO" id="GO:0046872">
    <property type="term" value="F:metal ion binding"/>
    <property type="evidence" value="ECO:0007669"/>
    <property type="project" value="UniProtKB-UniRule"/>
</dbReference>
<keyword evidence="13 15" id="KW-0539">Nucleus</keyword>
<dbReference type="EC" id="3.1.22.-" evidence="15"/>
<keyword evidence="12 15" id="KW-0234">DNA repair</keyword>
<dbReference type="PANTHER" id="PTHR13451">
    <property type="entry name" value="CLASS II CROSSOVER JUNCTION ENDONUCLEASE MUS81"/>
    <property type="match status" value="1"/>
</dbReference>
<evidence type="ECO:0000256" key="14">
    <source>
        <dbReference type="ARBA" id="ARBA00023254"/>
    </source>
</evidence>
<keyword evidence="14" id="KW-0469">Meiosis</keyword>
<keyword evidence="5 15" id="KW-0540">Nuclease</keyword>
<dbReference type="SMART" id="SM00891">
    <property type="entry name" value="ERCC4"/>
    <property type="match status" value="1"/>
</dbReference>
<dbReference type="SUPFAM" id="SSF52980">
    <property type="entry name" value="Restriction endonuclease-like"/>
    <property type="match status" value="1"/>
</dbReference>
<dbReference type="Gene3D" id="3.40.50.10130">
    <property type="match status" value="1"/>
</dbReference>
<dbReference type="FunFam" id="3.40.50.10130:FF:000005">
    <property type="entry name" value="crossover junction endonuclease MUS81 isoform X1"/>
    <property type="match status" value="1"/>
</dbReference>
<dbReference type="GO" id="GO:0003677">
    <property type="term" value="F:DNA binding"/>
    <property type="evidence" value="ECO:0007669"/>
    <property type="project" value="UniProtKB-UniRule"/>
</dbReference>
<comment type="function">
    <text evidence="15">Interacts with EME1 to form a DNA structure-specific endonuclease with substrate preference for branched DNA structures with a 5'-end at the branch nick. Typical substrates include 3'-flap structures, D-loops, replication forks and nicked Holliday junctions. May be required in mitosis for the processing of stalled or collapsed replication fork intermediates. May be required in meiosis for the repair of meiosis-specific double strand breaks subsequent to single-end invasion (SEI).</text>
</comment>
<feature type="region of interest" description="Disordered" evidence="16">
    <location>
        <begin position="116"/>
        <end position="162"/>
    </location>
</feature>
<keyword evidence="6 15" id="KW-0479">Metal-binding</keyword>
<dbReference type="GO" id="GO:0008821">
    <property type="term" value="F:crossover junction DNA endonuclease activity"/>
    <property type="evidence" value="ECO:0007669"/>
    <property type="project" value="UniProtKB-UniRule"/>
</dbReference>
<protein>
    <recommendedName>
        <fullName evidence="4 15">Crossover junction endonuclease MUS81</fullName>
        <ecNumber evidence="15">3.1.22.-</ecNumber>
    </recommendedName>
</protein>
<name>A0AAV2T734_CALDB</name>
<dbReference type="AlphaFoldDB" id="A0AAV2T734"/>
<gene>
    <name evidence="18" type="ORF">CDAUBV1_LOCUS4422</name>
</gene>
<dbReference type="GO" id="GO:0006308">
    <property type="term" value="P:DNA catabolic process"/>
    <property type="evidence" value="ECO:0007669"/>
    <property type="project" value="UniProtKB-UniRule"/>
</dbReference>
<dbReference type="InterPro" id="IPR042530">
    <property type="entry name" value="EME1/EME2_C"/>
</dbReference>
<evidence type="ECO:0000256" key="16">
    <source>
        <dbReference type="SAM" id="MobiDB-lite"/>
    </source>
</evidence>
<dbReference type="InterPro" id="IPR011335">
    <property type="entry name" value="Restrct_endonuc-II-like"/>
</dbReference>
<evidence type="ECO:0000259" key="17">
    <source>
        <dbReference type="SMART" id="SM00891"/>
    </source>
</evidence>
<dbReference type="Pfam" id="PF21292">
    <property type="entry name" value="EME1-MUS81_C"/>
    <property type="match status" value="1"/>
</dbReference>
<feature type="compositionally biased region" description="Polar residues" evidence="16">
    <location>
        <begin position="257"/>
        <end position="267"/>
    </location>
</feature>
<evidence type="ECO:0000256" key="6">
    <source>
        <dbReference type="ARBA" id="ARBA00022723"/>
    </source>
</evidence>
<comment type="subcellular location">
    <subcellularLocation>
        <location evidence="2 15">Nucleus</location>
    </subcellularLocation>
</comment>
<accession>A0AAV2T734</accession>
<evidence type="ECO:0000256" key="10">
    <source>
        <dbReference type="ARBA" id="ARBA00022842"/>
    </source>
</evidence>
<dbReference type="SUPFAM" id="SSF47802">
    <property type="entry name" value="DNA polymerase beta, N-terminal domain-like"/>
    <property type="match status" value="1"/>
</dbReference>
<dbReference type="InterPro" id="IPR006166">
    <property type="entry name" value="ERCC4_domain"/>
</dbReference>